<sequence>MMVLAQLLSLTIGMLVARASFAVMKTTDSAILGHVSTAALEASSVSDMYTGCTGVLAQGGVLGTFVSQAMGASNPKLAGAWLQVALVVTLSLSVPVAMLWTVTGPATRGLFGASNHIANMASYYAIVLATALPGRAAFTAVAQYFGAQRIVKPVSEAGIVGASLNLLVGLPVVLAPLHLGFAACPWVTSLVTYVQLAYLLYTAVHRQKLHATSWPGWDVRAHVTRERMFEFLKLFVPASLSLASDFWRVAVIGIFASKLGAVEVAVFNTSYRLLWLSLIFIGCLASAASILAGQAVGAADQRTFHRVLKVSAAFAISILAVAGALLVSMPDTIARIFTNDADVLALFRASRFSLAAFLIFMNGSVFLESIAGALALQRKTFVAGLIGSWAGQVPGAALAVFCFERSLPSLYAGAACGYILLCLLLAGIIYRAEWDAVVADAQRRSESTVTKTTMELGSSGGDDDDDGGVNEL</sequence>
<keyword evidence="2" id="KW-0472">Membrane</keyword>
<accession>A0A830HTD0</accession>
<dbReference type="Proteomes" id="UP000660262">
    <property type="component" value="Unassembled WGS sequence"/>
</dbReference>
<evidence type="ECO:0000256" key="4">
    <source>
        <dbReference type="SAM" id="SignalP"/>
    </source>
</evidence>
<feature type="transmembrane region" description="Helical" evidence="2">
    <location>
        <begin position="349"/>
        <end position="374"/>
    </location>
</feature>
<feature type="compositionally biased region" description="Acidic residues" evidence="3">
    <location>
        <begin position="461"/>
        <end position="472"/>
    </location>
</feature>
<feature type="region of interest" description="Disordered" evidence="3">
    <location>
        <begin position="449"/>
        <end position="472"/>
    </location>
</feature>
<dbReference type="PANTHER" id="PTHR11206">
    <property type="entry name" value="MULTIDRUG RESISTANCE PROTEIN"/>
    <property type="match status" value="1"/>
</dbReference>
<feature type="transmembrane region" description="Helical" evidence="2">
    <location>
        <begin position="234"/>
        <end position="255"/>
    </location>
</feature>
<proteinExistence type="inferred from homology"/>
<gene>
    <name evidence="5" type="ORF">PPROV_000695000</name>
</gene>
<keyword evidence="2" id="KW-1133">Transmembrane helix</keyword>
<feature type="transmembrane region" description="Helical" evidence="2">
    <location>
        <begin position="48"/>
        <end position="66"/>
    </location>
</feature>
<dbReference type="GO" id="GO:0016020">
    <property type="term" value="C:membrane"/>
    <property type="evidence" value="ECO:0007669"/>
    <property type="project" value="InterPro"/>
</dbReference>
<feature type="signal peptide" evidence="4">
    <location>
        <begin position="1"/>
        <end position="19"/>
    </location>
</feature>
<feature type="transmembrane region" description="Helical" evidence="2">
    <location>
        <begin position="381"/>
        <end position="403"/>
    </location>
</feature>
<dbReference type="EMBL" id="BNJQ01000019">
    <property type="protein sequence ID" value="GHP08209.1"/>
    <property type="molecule type" value="Genomic_DNA"/>
</dbReference>
<feature type="transmembrane region" description="Helical" evidence="2">
    <location>
        <begin position="180"/>
        <end position="201"/>
    </location>
</feature>
<name>A0A830HTD0_9CHLO</name>
<evidence type="ECO:0000313" key="5">
    <source>
        <dbReference type="EMBL" id="GHP08209.1"/>
    </source>
</evidence>
<feature type="chain" id="PRO_5032268546" description="Protein DETOXIFICATION" evidence="4">
    <location>
        <begin position="20"/>
        <end position="472"/>
    </location>
</feature>
<feature type="transmembrane region" description="Helical" evidence="2">
    <location>
        <begin position="78"/>
        <end position="102"/>
    </location>
</feature>
<evidence type="ECO:0000256" key="2">
    <source>
        <dbReference type="RuleBase" id="RU004914"/>
    </source>
</evidence>
<feature type="transmembrane region" description="Helical" evidence="2">
    <location>
        <begin position="122"/>
        <end position="145"/>
    </location>
</feature>
<dbReference type="OrthoDB" id="2126698at2759"/>
<keyword evidence="6" id="KW-1185">Reference proteome</keyword>
<protein>
    <recommendedName>
        <fullName evidence="2">Protein DETOXIFICATION</fullName>
    </recommendedName>
    <alternativeName>
        <fullName evidence="2">Multidrug and toxic compound extrusion protein</fullName>
    </alternativeName>
</protein>
<feature type="transmembrane region" description="Helical" evidence="2">
    <location>
        <begin position="310"/>
        <end position="329"/>
    </location>
</feature>
<dbReference type="GO" id="GO:0042910">
    <property type="term" value="F:xenobiotic transmembrane transporter activity"/>
    <property type="evidence" value="ECO:0007669"/>
    <property type="project" value="InterPro"/>
</dbReference>
<comment type="similarity">
    <text evidence="1 2">Belongs to the multi antimicrobial extrusion (MATE) (TC 2.A.66.1) family.</text>
</comment>
<dbReference type="AlphaFoldDB" id="A0A830HTD0"/>
<organism evidence="5 6">
    <name type="scientific">Pycnococcus provasolii</name>
    <dbReference type="NCBI Taxonomy" id="41880"/>
    <lineage>
        <taxon>Eukaryota</taxon>
        <taxon>Viridiplantae</taxon>
        <taxon>Chlorophyta</taxon>
        <taxon>Pseudoscourfieldiophyceae</taxon>
        <taxon>Pseudoscourfieldiales</taxon>
        <taxon>Pycnococcaceae</taxon>
        <taxon>Pycnococcus</taxon>
    </lineage>
</organism>
<keyword evidence="2" id="KW-0812">Transmembrane</keyword>
<dbReference type="InterPro" id="IPR002528">
    <property type="entry name" value="MATE_fam"/>
</dbReference>
<evidence type="ECO:0000256" key="1">
    <source>
        <dbReference type="ARBA" id="ARBA00010199"/>
    </source>
</evidence>
<reference evidence="5" key="1">
    <citation type="submission" date="2020-10" db="EMBL/GenBank/DDBJ databases">
        <title>Unveiling of a novel bifunctional photoreceptor, Dualchrome1, isolated from a cosmopolitan green alga.</title>
        <authorList>
            <person name="Suzuki S."/>
            <person name="Kawachi M."/>
        </authorList>
    </citation>
    <scope>NUCLEOTIDE SEQUENCE</scope>
    <source>
        <strain evidence="5">NIES 2893</strain>
    </source>
</reference>
<comment type="caution">
    <text evidence="5">The sequence shown here is derived from an EMBL/GenBank/DDBJ whole genome shotgun (WGS) entry which is preliminary data.</text>
</comment>
<feature type="transmembrane region" description="Helical" evidence="2">
    <location>
        <begin position="275"/>
        <end position="298"/>
    </location>
</feature>
<keyword evidence="4" id="KW-0732">Signal</keyword>
<dbReference type="GO" id="GO:0015297">
    <property type="term" value="F:antiporter activity"/>
    <property type="evidence" value="ECO:0007669"/>
    <property type="project" value="InterPro"/>
</dbReference>
<feature type="transmembrane region" description="Helical" evidence="2">
    <location>
        <begin position="409"/>
        <end position="430"/>
    </location>
</feature>
<evidence type="ECO:0000313" key="6">
    <source>
        <dbReference type="Proteomes" id="UP000660262"/>
    </source>
</evidence>
<feature type="transmembrane region" description="Helical" evidence="2">
    <location>
        <begin position="157"/>
        <end position="174"/>
    </location>
</feature>
<evidence type="ECO:0000256" key="3">
    <source>
        <dbReference type="SAM" id="MobiDB-lite"/>
    </source>
</evidence>
<dbReference type="Pfam" id="PF01554">
    <property type="entry name" value="MatE"/>
    <property type="match status" value="2"/>
</dbReference>